<keyword evidence="3" id="KW-1185">Reference proteome</keyword>
<name>A0AAV9FKV5_ACOCL</name>
<evidence type="ECO:0000313" key="3">
    <source>
        <dbReference type="Proteomes" id="UP001180020"/>
    </source>
</evidence>
<dbReference type="AlphaFoldDB" id="A0AAV9FKV5"/>
<sequence length="100" mass="11781">MKPRGRPRKNRIKNPVEKRKRRHKRVKEVEEGLYEDVEEEIGEVEVEWVVKLLEEASLGVRSPRKGIFKTLRESGKCQARGVERGDEDMKVKWLGYMACE</sequence>
<dbReference type="Proteomes" id="UP001180020">
    <property type="component" value="Unassembled WGS sequence"/>
</dbReference>
<reference evidence="2" key="2">
    <citation type="submission" date="2023-06" db="EMBL/GenBank/DDBJ databases">
        <authorList>
            <person name="Ma L."/>
            <person name="Liu K.-W."/>
            <person name="Li Z."/>
            <person name="Hsiao Y.-Y."/>
            <person name="Qi Y."/>
            <person name="Fu T."/>
            <person name="Tang G."/>
            <person name="Zhang D."/>
            <person name="Sun W.-H."/>
            <person name="Liu D.-K."/>
            <person name="Li Y."/>
            <person name="Chen G.-Z."/>
            <person name="Liu X.-D."/>
            <person name="Liao X.-Y."/>
            <person name="Jiang Y.-T."/>
            <person name="Yu X."/>
            <person name="Hao Y."/>
            <person name="Huang J."/>
            <person name="Zhao X.-W."/>
            <person name="Ke S."/>
            <person name="Chen Y.-Y."/>
            <person name="Wu W.-L."/>
            <person name="Hsu J.-L."/>
            <person name="Lin Y.-F."/>
            <person name="Huang M.-D."/>
            <person name="Li C.-Y."/>
            <person name="Huang L."/>
            <person name="Wang Z.-W."/>
            <person name="Zhao X."/>
            <person name="Zhong W.-Y."/>
            <person name="Peng D.-H."/>
            <person name="Ahmad S."/>
            <person name="Lan S."/>
            <person name="Zhang J.-S."/>
            <person name="Tsai W.-C."/>
            <person name="Van De Peer Y."/>
            <person name="Liu Z.-J."/>
        </authorList>
    </citation>
    <scope>NUCLEOTIDE SEQUENCE</scope>
    <source>
        <strain evidence="2">CP</strain>
        <tissue evidence="2">Leaves</tissue>
    </source>
</reference>
<protein>
    <submittedName>
        <fullName evidence="2">Uncharacterized protein</fullName>
    </submittedName>
</protein>
<organism evidence="2 3">
    <name type="scientific">Acorus calamus</name>
    <name type="common">Sweet flag</name>
    <dbReference type="NCBI Taxonomy" id="4465"/>
    <lineage>
        <taxon>Eukaryota</taxon>
        <taxon>Viridiplantae</taxon>
        <taxon>Streptophyta</taxon>
        <taxon>Embryophyta</taxon>
        <taxon>Tracheophyta</taxon>
        <taxon>Spermatophyta</taxon>
        <taxon>Magnoliopsida</taxon>
        <taxon>Liliopsida</taxon>
        <taxon>Acoraceae</taxon>
        <taxon>Acorus</taxon>
    </lineage>
</organism>
<proteinExistence type="predicted"/>
<evidence type="ECO:0000313" key="2">
    <source>
        <dbReference type="EMBL" id="KAK1326186.1"/>
    </source>
</evidence>
<comment type="caution">
    <text evidence="2">The sequence shown here is derived from an EMBL/GenBank/DDBJ whole genome shotgun (WGS) entry which is preliminary data.</text>
</comment>
<gene>
    <name evidence="2" type="ORF">QJS10_CPA01g01745</name>
</gene>
<reference evidence="2" key="1">
    <citation type="journal article" date="2023" name="Nat. Commun.">
        <title>Diploid and tetraploid genomes of Acorus and the evolution of monocots.</title>
        <authorList>
            <person name="Ma L."/>
            <person name="Liu K.W."/>
            <person name="Li Z."/>
            <person name="Hsiao Y.Y."/>
            <person name="Qi Y."/>
            <person name="Fu T."/>
            <person name="Tang G.D."/>
            <person name="Zhang D."/>
            <person name="Sun W.H."/>
            <person name="Liu D.K."/>
            <person name="Li Y."/>
            <person name="Chen G.Z."/>
            <person name="Liu X.D."/>
            <person name="Liao X.Y."/>
            <person name="Jiang Y.T."/>
            <person name="Yu X."/>
            <person name="Hao Y."/>
            <person name="Huang J."/>
            <person name="Zhao X.W."/>
            <person name="Ke S."/>
            <person name="Chen Y.Y."/>
            <person name="Wu W.L."/>
            <person name="Hsu J.L."/>
            <person name="Lin Y.F."/>
            <person name="Huang M.D."/>
            <person name="Li C.Y."/>
            <person name="Huang L."/>
            <person name="Wang Z.W."/>
            <person name="Zhao X."/>
            <person name="Zhong W.Y."/>
            <person name="Peng D.H."/>
            <person name="Ahmad S."/>
            <person name="Lan S."/>
            <person name="Zhang J.S."/>
            <person name="Tsai W.C."/>
            <person name="Van de Peer Y."/>
            <person name="Liu Z.J."/>
        </authorList>
    </citation>
    <scope>NUCLEOTIDE SEQUENCE</scope>
    <source>
        <strain evidence="2">CP</strain>
    </source>
</reference>
<accession>A0AAV9FKV5</accession>
<evidence type="ECO:0000256" key="1">
    <source>
        <dbReference type="SAM" id="MobiDB-lite"/>
    </source>
</evidence>
<dbReference type="EMBL" id="JAUJYO010000001">
    <property type="protein sequence ID" value="KAK1326186.1"/>
    <property type="molecule type" value="Genomic_DNA"/>
</dbReference>
<feature type="region of interest" description="Disordered" evidence="1">
    <location>
        <begin position="1"/>
        <end position="23"/>
    </location>
</feature>